<proteinExistence type="inferred from homology"/>
<evidence type="ECO:0000313" key="4">
    <source>
        <dbReference type="Proteomes" id="UP000199679"/>
    </source>
</evidence>
<dbReference type="Pfam" id="PF08327">
    <property type="entry name" value="AHSA1"/>
    <property type="match status" value="1"/>
</dbReference>
<evidence type="ECO:0000313" key="3">
    <source>
        <dbReference type="EMBL" id="SDT67617.1"/>
    </source>
</evidence>
<keyword evidence="4" id="KW-1185">Reference proteome</keyword>
<gene>
    <name evidence="3" type="ORF">SAMN05216490_4813</name>
</gene>
<dbReference type="AlphaFoldDB" id="A0A1H2CBK1"/>
<name>A0A1H2CBK1_MUCMA</name>
<sequence>MIEIMERTENREMQITRTFKAPIELMWEVWTSPEHVINWWGPNGFTSTIHKMDVKEGGEWTLTMHGPDGTDYANRSIFKEIVPFKKIVFEHFNPHFIATILFEPKGEETQMDWSMLFDTAEMRETIIRVHKADDGQKQNIEKLEKYLDQVKFNLKK</sequence>
<dbReference type="STRING" id="652787.SAMN05216490_4813"/>
<dbReference type="InterPro" id="IPR013538">
    <property type="entry name" value="ASHA1/2-like_C"/>
</dbReference>
<dbReference type="Proteomes" id="UP000199679">
    <property type="component" value="Chromosome I"/>
</dbReference>
<evidence type="ECO:0000259" key="2">
    <source>
        <dbReference type="Pfam" id="PF08327"/>
    </source>
</evidence>
<evidence type="ECO:0000256" key="1">
    <source>
        <dbReference type="ARBA" id="ARBA00006817"/>
    </source>
</evidence>
<dbReference type="InterPro" id="IPR023393">
    <property type="entry name" value="START-like_dom_sf"/>
</dbReference>
<accession>A0A1H2CBK1</accession>
<reference evidence="3 4" key="1">
    <citation type="submission" date="2016-10" db="EMBL/GenBank/DDBJ databases">
        <authorList>
            <person name="de Groot N.N."/>
        </authorList>
    </citation>
    <scope>NUCLEOTIDE SEQUENCE [LARGE SCALE GENOMIC DNA]</scope>
    <source>
        <strain evidence="3 4">MP1X4</strain>
    </source>
</reference>
<feature type="domain" description="Activator of Hsp90 ATPase homologue 1/2-like C-terminal" evidence="2">
    <location>
        <begin position="20"/>
        <end position="147"/>
    </location>
</feature>
<dbReference type="SUPFAM" id="SSF55961">
    <property type="entry name" value="Bet v1-like"/>
    <property type="match status" value="1"/>
</dbReference>
<dbReference type="Gene3D" id="3.30.530.20">
    <property type="match status" value="1"/>
</dbReference>
<protein>
    <submittedName>
        <fullName evidence="3">Uncharacterized conserved protein YndB, AHSA1/START domain</fullName>
    </submittedName>
</protein>
<dbReference type="CDD" id="cd08894">
    <property type="entry name" value="SRPBCC_CalC_Aha1-like_1"/>
    <property type="match status" value="1"/>
</dbReference>
<comment type="similarity">
    <text evidence="1">Belongs to the AHA1 family.</text>
</comment>
<organism evidence="3 4">
    <name type="scientific">Mucilaginibacter mallensis</name>
    <dbReference type="NCBI Taxonomy" id="652787"/>
    <lineage>
        <taxon>Bacteria</taxon>
        <taxon>Pseudomonadati</taxon>
        <taxon>Bacteroidota</taxon>
        <taxon>Sphingobacteriia</taxon>
        <taxon>Sphingobacteriales</taxon>
        <taxon>Sphingobacteriaceae</taxon>
        <taxon>Mucilaginibacter</taxon>
    </lineage>
</organism>
<dbReference type="EMBL" id="LT629740">
    <property type="protein sequence ID" value="SDT67617.1"/>
    <property type="molecule type" value="Genomic_DNA"/>
</dbReference>